<accession>A0A7S2MJT9</accession>
<evidence type="ECO:0000256" key="1">
    <source>
        <dbReference type="SAM" id="Coils"/>
    </source>
</evidence>
<name>A0A7S2MJT9_9STRA</name>
<protein>
    <submittedName>
        <fullName evidence="3">Uncharacterized protein</fullName>
    </submittedName>
</protein>
<gene>
    <name evidence="3" type="ORF">HTAM1171_LOCUS4846</name>
</gene>
<reference evidence="3" key="1">
    <citation type="submission" date="2021-01" db="EMBL/GenBank/DDBJ databases">
        <authorList>
            <person name="Corre E."/>
            <person name="Pelletier E."/>
            <person name="Niang G."/>
            <person name="Scheremetjew M."/>
            <person name="Finn R."/>
            <person name="Kale V."/>
            <person name="Holt S."/>
            <person name="Cochrane G."/>
            <person name="Meng A."/>
            <person name="Brown T."/>
            <person name="Cohen L."/>
        </authorList>
    </citation>
    <scope>NUCLEOTIDE SEQUENCE</scope>
    <source>
        <strain evidence="3">CCMP826</strain>
    </source>
</reference>
<proteinExistence type="predicted"/>
<feature type="region of interest" description="Disordered" evidence="2">
    <location>
        <begin position="1"/>
        <end position="23"/>
    </location>
</feature>
<evidence type="ECO:0000256" key="2">
    <source>
        <dbReference type="SAM" id="MobiDB-lite"/>
    </source>
</evidence>
<sequence>MSTTPGEETPLKTPLMDTQNDDDYTSLEDNVEFTDEPLEMVEGSTMKEKAVTGAAVATAATSIGAMILERNPIAKVSGVLGLGIGPYAAIQERKIAEVKSLMEVNDAMERELEQFRAENERLNENVGKLEGSVKNLQELEDTLTEIKAMESASLDDLEALLAEQKEIEDMMEDNLVANICQNIIHVCIAVDTDGDMSLNDEEIEVLLTKVQSIGGVEVKTDKFREQIIANGRSMEAVMEIIRNLLDEELDEDQNIFTIQ</sequence>
<organism evidence="3">
    <name type="scientific">Helicotheca tamesis</name>
    <dbReference type="NCBI Taxonomy" id="374047"/>
    <lineage>
        <taxon>Eukaryota</taxon>
        <taxon>Sar</taxon>
        <taxon>Stramenopiles</taxon>
        <taxon>Ochrophyta</taxon>
        <taxon>Bacillariophyta</taxon>
        <taxon>Mediophyceae</taxon>
        <taxon>Lithodesmiophycidae</taxon>
        <taxon>Lithodesmiales</taxon>
        <taxon>Lithodesmiaceae</taxon>
        <taxon>Helicotheca</taxon>
    </lineage>
</organism>
<dbReference type="EMBL" id="HBGV01007896">
    <property type="protein sequence ID" value="CAD9487149.1"/>
    <property type="molecule type" value="Transcribed_RNA"/>
</dbReference>
<evidence type="ECO:0000313" key="3">
    <source>
        <dbReference type="EMBL" id="CAD9487149.1"/>
    </source>
</evidence>
<feature type="coiled-coil region" evidence="1">
    <location>
        <begin position="98"/>
        <end position="174"/>
    </location>
</feature>
<dbReference type="AlphaFoldDB" id="A0A7S2MJT9"/>
<keyword evidence="1" id="KW-0175">Coiled coil</keyword>